<feature type="domain" description="N-acetyltransferase" evidence="1">
    <location>
        <begin position="1"/>
        <end position="71"/>
    </location>
</feature>
<name>A0ABQ2C230_9FLAO</name>
<dbReference type="Proteomes" id="UP000624701">
    <property type="component" value="Unassembled WGS sequence"/>
</dbReference>
<sequence>MYLLNDLFVAKDCRGKGVGEALINKAKALCAAQKQKGIAIQTAHDNPAQNLYQRLSFKPDTDLHFFWSVKS</sequence>
<evidence type="ECO:0000313" key="2">
    <source>
        <dbReference type="EMBL" id="GGI58434.1"/>
    </source>
</evidence>
<organism evidence="2 3">
    <name type="scientific">Winogradskyella haliclonae</name>
    <dbReference type="NCBI Taxonomy" id="2048558"/>
    <lineage>
        <taxon>Bacteria</taxon>
        <taxon>Pseudomonadati</taxon>
        <taxon>Bacteroidota</taxon>
        <taxon>Flavobacteriia</taxon>
        <taxon>Flavobacteriales</taxon>
        <taxon>Flavobacteriaceae</taxon>
        <taxon>Winogradskyella</taxon>
    </lineage>
</organism>
<evidence type="ECO:0000259" key="1">
    <source>
        <dbReference type="PROSITE" id="PS51186"/>
    </source>
</evidence>
<reference evidence="3" key="1">
    <citation type="journal article" date="2019" name="Int. J. Syst. Evol. Microbiol.">
        <title>The Global Catalogue of Microorganisms (GCM) 10K type strain sequencing project: providing services to taxonomists for standard genome sequencing and annotation.</title>
        <authorList>
            <consortium name="The Broad Institute Genomics Platform"/>
            <consortium name="The Broad Institute Genome Sequencing Center for Infectious Disease"/>
            <person name="Wu L."/>
            <person name="Ma J."/>
        </authorList>
    </citation>
    <scope>NUCLEOTIDE SEQUENCE [LARGE SCALE GENOMIC DNA]</scope>
    <source>
        <strain evidence="3">CCM 8681</strain>
    </source>
</reference>
<proteinExistence type="predicted"/>
<accession>A0ABQ2C230</accession>
<evidence type="ECO:0000313" key="3">
    <source>
        <dbReference type="Proteomes" id="UP000624701"/>
    </source>
</evidence>
<dbReference type="SUPFAM" id="SSF55729">
    <property type="entry name" value="Acyl-CoA N-acyltransferases (Nat)"/>
    <property type="match status" value="1"/>
</dbReference>
<dbReference type="InterPro" id="IPR000182">
    <property type="entry name" value="GNAT_dom"/>
</dbReference>
<dbReference type="InterPro" id="IPR016181">
    <property type="entry name" value="Acyl_CoA_acyltransferase"/>
</dbReference>
<protein>
    <recommendedName>
        <fullName evidence="1">N-acetyltransferase domain-containing protein</fullName>
    </recommendedName>
</protein>
<keyword evidence="3" id="KW-1185">Reference proteome</keyword>
<dbReference type="EMBL" id="BMDQ01000005">
    <property type="protein sequence ID" value="GGI58434.1"/>
    <property type="molecule type" value="Genomic_DNA"/>
</dbReference>
<comment type="caution">
    <text evidence="2">The sequence shown here is derived from an EMBL/GenBank/DDBJ whole genome shotgun (WGS) entry which is preliminary data.</text>
</comment>
<dbReference type="Gene3D" id="3.40.630.30">
    <property type="match status" value="1"/>
</dbReference>
<gene>
    <name evidence="2" type="ORF">GCM10011444_27430</name>
</gene>
<dbReference type="PROSITE" id="PS51186">
    <property type="entry name" value="GNAT"/>
    <property type="match status" value="1"/>
</dbReference>
<dbReference type="Pfam" id="PF13508">
    <property type="entry name" value="Acetyltransf_7"/>
    <property type="match status" value="1"/>
</dbReference>
<dbReference type="CDD" id="cd04301">
    <property type="entry name" value="NAT_SF"/>
    <property type="match status" value="1"/>
</dbReference>